<dbReference type="InterPro" id="IPR036178">
    <property type="entry name" value="Formintransfe-cycloase-like_sf"/>
</dbReference>
<keyword evidence="2" id="KW-0472">Membrane</keyword>
<dbReference type="EMBL" id="SOIJ01000230">
    <property type="protein sequence ID" value="TET92271.1"/>
    <property type="molecule type" value="Genomic_DNA"/>
</dbReference>
<keyword evidence="4" id="KW-0378">Hydrolase</keyword>
<protein>
    <submittedName>
        <fullName evidence="4">Methenyltetrahydrofolate cyclohydrolase</fullName>
    </submittedName>
</protein>
<dbReference type="Gene3D" id="1.20.120.680">
    <property type="entry name" value="Formiminotetrahydrofolate cyclodeaminase monomer, up-and-down helical bundle"/>
    <property type="match status" value="1"/>
</dbReference>
<keyword evidence="1" id="KW-0175">Coiled coil</keyword>
<sequence length="209" mass="22681">MYLDQPLRSFLEDTASKTPTPGGGSVAALVGSLGAALLCMVGNFTLGKPKFEKVERDVREILKEADKLKEELSGLIQKDIEVYARFSQTSRMPRDTSELKEKRRQALQIALKDATQVPLTTAKLALRLLELAQLLVSKGNPNLITDVGVGALLADAALQSAALNVQINLGYIKDEEFRKRTSSVLSSMLSQGQEIKDKVVKGVRDALAG</sequence>
<dbReference type="AlphaFoldDB" id="A0A523YL34"/>
<proteinExistence type="predicted"/>
<organism evidence="4 5">
    <name type="scientific">Aerophobetes bacterium</name>
    <dbReference type="NCBI Taxonomy" id="2030807"/>
    <lineage>
        <taxon>Bacteria</taxon>
        <taxon>Candidatus Aerophobota</taxon>
    </lineage>
</organism>
<dbReference type="SUPFAM" id="SSF101262">
    <property type="entry name" value="Methenyltetrahydrofolate cyclohydrolase-like"/>
    <property type="match status" value="1"/>
</dbReference>
<accession>A0A523YL34</accession>
<gene>
    <name evidence="4" type="ORF">E3J33_04065</name>
</gene>
<evidence type="ECO:0000313" key="4">
    <source>
        <dbReference type="EMBL" id="TET92271.1"/>
    </source>
</evidence>
<evidence type="ECO:0000313" key="5">
    <source>
        <dbReference type="Proteomes" id="UP000316925"/>
    </source>
</evidence>
<evidence type="ECO:0000256" key="2">
    <source>
        <dbReference type="SAM" id="Phobius"/>
    </source>
</evidence>
<dbReference type="Pfam" id="PF04961">
    <property type="entry name" value="FTCD_C"/>
    <property type="match status" value="1"/>
</dbReference>
<feature type="transmembrane region" description="Helical" evidence="2">
    <location>
        <begin position="26"/>
        <end position="46"/>
    </location>
</feature>
<dbReference type="GO" id="GO:0016787">
    <property type="term" value="F:hydrolase activity"/>
    <property type="evidence" value="ECO:0007669"/>
    <property type="project" value="UniProtKB-KW"/>
</dbReference>
<comment type="caution">
    <text evidence="4">The sequence shown here is derived from an EMBL/GenBank/DDBJ whole genome shotgun (WGS) entry which is preliminary data.</text>
</comment>
<reference evidence="4 5" key="1">
    <citation type="submission" date="2019-03" db="EMBL/GenBank/DDBJ databases">
        <title>Metabolic potential of uncultured bacteria and archaea associated with petroleum seepage in deep-sea sediments.</title>
        <authorList>
            <person name="Dong X."/>
            <person name="Hubert C."/>
        </authorList>
    </citation>
    <scope>NUCLEOTIDE SEQUENCE [LARGE SCALE GENOMIC DNA]</scope>
    <source>
        <strain evidence="4">E29_bin28</strain>
    </source>
</reference>
<name>A0A523YL34_UNCAE</name>
<feature type="domain" description="Cyclodeaminase/cyclohydrolase" evidence="3">
    <location>
        <begin position="7"/>
        <end position="183"/>
    </location>
</feature>
<dbReference type="InterPro" id="IPR007044">
    <property type="entry name" value="Cyclodeamin/CycHdrlase"/>
</dbReference>
<keyword evidence="2" id="KW-1133">Transmembrane helix</keyword>
<evidence type="ECO:0000256" key="1">
    <source>
        <dbReference type="SAM" id="Coils"/>
    </source>
</evidence>
<keyword evidence="2" id="KW-0812">Transmembrane</keyword>
<feature type="coiled-coil region" evidence="1">
    <location>
        <begin position="51"/>
        <end position="78"/>
    </location>
</feature>
<evidence type="ECO:0000259" key="3">
    <source>
        <dbReference type="Pfam" id="PF04961"/>
    </source>
</evidence>
<dbReference type="Proteomes" id="UP000316925">
    <property type="component" value="Unassembled WGS sequence"/>
</dbReference>